<accession>A0ABQ7VZ29</accession>
<evidence type="ECO:0000313" key="2">
    <source>
        <dbReference type="Proteomes" id="UP000826656"/>
    </source>
</evidence>
<gene>
    <name evidence="1" type="ORF">KY290_010893</name>
</gene>
<evidence type="ECO:0000313" key="1">
    <source>
        <dbReference type="EMBL" id="KAH0773756.1"/>
    </source>
</evidence>
<name>A0ABQ7VZ29_SOLTU</name>
<organism evidence="1 2">
    <name type="scientific">Solanum tuberosum</name>
    <name type="common">Potato</name>
    <dbReference type="NCBI Taxonomy" id="4113"/>
    <lineage>
        <taxon>Eukaryota</taxon>
        <taxon>Viridiplantae</taxon>
        <taxon>Streptophyta</taxon>
        <taxon>Embryophyta</taxon>
        <taxon>Tracheophyta</taxon>
        <taxon>Spermatophyta</taxon>
        <taxon>Magnoliopsida</taxon>
        <taxon>eudicotyledons</taxon>
        <taxon>Gunneridae</taxon>
        <taxon>Pentapetalae</taxon>
        <taxon>asterids</taxon>
        <taxon>lamiids</taxon>
        <taxon>Solanales</taxon>
        <taxon>Solanaceae</taxon>
        <taxon>Solanoideae</taxon>
        <taxon>Solaneae</taxon>
        <taxon>Solanum</taxon>
    </lineage>
</organism>
<protein>
    <submittedName>
        <fullName evidence="1">Uncharacterized protein</fullName>
    </submittedName>
</protein>
<keyword evidence="2" id="KW-1185">Reference proteome</keyword>
<comment type="caution">
    <text evidence="1">The sequence shown here is derived from an EMBL/GenBank/DDBJ whole genome shotgun (WGS) entry which is preliminary data.</text>
</comment>
<proteinExistence type="predicted"/>
<dbReference type="Proteomes" id="UP000826656">
    <property type="component" value="Unassembled WGS sequence"/>
</dbReference>
<reference evidence="1 2" key="1">
    <citation type="journal article" date="2021" name="bioRxiv">
        <title>Chromosome-scale and haplotype-resolved genome assembly of a tetraploid potato cultivar.</title>
        <authorList>
            <person name="Sun H."/>
            <person name="Jiao W.-B."/>
            <person name="Krause K."/>
            <person name="Campoy J.A."/>
            <person name="Goel M."/>
            <person name="Folz-Donahue K."/>
            <person name="Kukat C."/>
            <person name="Huettel B."/>
            <person name="Schneeberger K."/>
        </authorList>
    </citation>
    <scope>NUCLEOTIDE SEQUENCE [LARGE SCALE GENOMIC DNA]</scope>
    <source>
        <strain evidence="1">SolTubOtavaFocal</strain>
        <tissue evidence="1">Leaves</tissue>
    </source>
</reference>
<sequence>MSKLLMLDRLLIGLKSMFVKQYEFNLIQLVAWSLLVSQTNLTIFGVLLPSRRLIQSLPYLHLFGLVVTLPAIIDQLRTNTVVTLHGCVHVHVPFAHQNL</sequence>
<dbReference type="EMBL" id="JAIVGD010000005">
    <property type="protein sequence ID" value="KAH0773756.1"/>
    <property type="molecule type" value="Genomic_DNA"/>
</dbReference>